<proteinExistence type="predicted"/>
<evidence type="ECO:0000313" key="1">
    <source>
        <dbReference type="EMBL" id="KXH49768.1"/>
    </source>
</evidence>
<dbReference type="AlphaFoldDB" id="A0A135TNL4"/>
<protein>
    <submittedName>
        <fullName evidence="1">Uncharacterized protein</fullName>
    </submittedName>
</protein>
<reference evidence="1 2" key="1">
    <citation type="submission" date="2014-02" db="EMBL/GenBank/DDBJ databases">
        <title>The genome sequence of Colletotrichum simmondsii CBS122122.</title>
        <authorList>
            <person name="Baroncelli R."/>
            <person name="Thon M.R."/>
        </authorList>
    </citation>
    <scope>NUCLEOTIDE SEQUENCE [LARGE SCALE GENOMIC DNA]</scope>
    <source>
        <strain evidence="1 2">CBS122122</strain>
    </source>
</reference>
<keyword evidence="2" id="KW-1185">Reference proteome</keyword>
<accession>A0A135TNL4</accession>
<dbReference type="EMBL" id="JFBX01000106">
    <property type="protein sequence ID" value="KXH49768.1"/>
    <property type="molecule type" value="Genomic_DNA"/>
</dbReference>
<name>A0A135TNL4_9PEZI</name>
<organism evidence="1 2">
    <name type="scientific">Colletotrichum simmondsii</name>
    <dbReference type="NCBI Taxonomy" id="703756"/>
    <lineage>
        <taxon>Eukaryota</taxon>
        <taxon>Fungi</taxon>
        <taxon>Dikarya</taxon>
        <taxon>Ascomycota</taxon>
        <taxon>Pezizomycotina</taxon>
        <taxon>Sordariomycetes</taxon>
        <taxon>Hypocreomycetidae</taxon>
        <taxon>Glomerellales</taxon>
        <taxon>Glomerellaceae</taxon>
        <taxon>Colletotrichum</taxon>
        <taxon>Colletotrichum acutatum species complex</taxon>
    </lineage>
</organism>
<gene>
    <name evidence="1" type="ORF">CSIM01_03905</name>
</gene>
<sequence length="76" mass="8513">MGTISILYAYHMVSKFGRQLRLGWADDQLHRSGPIFQAPGPVPTCVDDTDPRLLHQFESAPLNILIEPHDSRGSKL</sequence>
<evidence type="ECO:0000313" key="2">
    <source>
        <dbReference type="Proteomes" id="UP000070328"/>
    </source>
</evidence>
<dbReference type="Proteomes" id="UP000070328">
    <property type="component" value="Unassembled WGS sequence"/>
</dbReference>
<comment type="caution">
    <text evidence="1">The sequence shown here is derived from an EMBL/GenBank/DDBJ whole genome shotgun (WGS) entry which is preliminary data.</text>
</comment>